<protein>
    <submittedName>
        <fullName evidence="2">Uncharacterized protein</fullName>
    </submittedName>
</protein>
<feature type="compositionally biased region" description="Basic and acidic residues" evidence="1">
    <location>
        <begin position="119"/>
        <end position="129"/>
    </location>
</feature>
<dbReference type="EMBL" id="SGPM01000589">
    <property type="protein sequence ID" value="THH18506.1"/>
    <property type="molecule type" value="Genomic_DNA"/>
</dbReference>
<organism evidence="2 3">
    <name type="scientific">Antrodiella citrinella</name>
    <dbReference type="NCBI Taxonomy" id="2447956"/>
    <lineage>
        <taxon>Eukaryota</taxon>
        <taxon>Fungi</taxon>
        <taxon>Dikarya</taxon>
        <taxon>Basidiomycota</taxon>
        <taxon>Agaricomycotina</taxon>
        <taxon>Agaricomycetes</taxon>
        <taxon>Polyporales</taxon>
        <taxon>Steccherinaceae</taxon>
        <taxon>Antrodiella</taxon>
    </lineage>
</organism>
<proteinExistence type="predicted"/>
<feature type="region of interest" description="Disordered" evidence="1">
    <location>
        <begin position="114"/>
        <end position="137"/>
    </location>
</feature>
<name>A0A4S4M0F9_9APHY</name>
<reference evidence="2 3" key="1">
    <citation type="submission" date="2019-02" db="EMBL/GenBank/DDBJ databases">
        <title>Genome sequencing of the rare red list fungi Antrodiella citrinella (Flaviporus citrinellus).</title>
        <authorList>
            <person name="Buettner E."/>
            <person name="Kellner H."/>
        </authorList>
    </citation>
    <scope>NUCLEOTIDE SEQUENCE [LARGE SCALE GENOMIC DNA]</scope>
    <source>
        <strain evidence="2 3">DSM 108506</strain>
    </source>
</reference>
<feature type="compositionally biased region" description="Gly residues" evidence="1">
    <location>
        <begin position="365"/>
        <end position="376"/>
    </location>
</feature>
<evidence type="ECO:0000313" key="3">
    <source>
        <dbReference type="Proteomes" id="UP000308730"/>
    </source>
</evidence>
<keyword evidence="3" id="KW-1185">Reference proteome</keyword>
<comment type="caution">
    <text evidence="2">The sequence shown here is derived from an EMBL/GenBank/DDBJ whole genome shotgun (WGS) entry which is preliminary data.</text>
</comment>
<feature type="compositionally biased region" description="Acidic residues" evidence="1">
    <location>
        <begin position="196"/>
        <end position="218"/>
    </location>
</feature>
<feature type="compositionally biased region" description="Acidic residues" evidence="1">
    <location>
        <begin position="225"/>
        <end position="234"/>
    </location>
</feature>
<sequence length="434" mass="46774">MSSQNQPTAAAAPKGMKKMQQLVKSQFAAVIPGNRAPSERKSKTAILPGRKTTKPSKTDDERVKTAGVKDSLPASRKRATSNSDLKTTVKRAKVDTAEGNVGVVKSVRKHKNVAPEYEPVAKPKTHVDVKTWPPKRSANARKVAAAAAEISRCIVAPHNDDDVSTSDEQYAAQLAAELDKPSLPRQKAAARLAHDDDSEAADDDSEDDAEDELDDDQYELQSEAAMDEDEDDNDSVGSDEVPSWTSQLREDSTELPESFTAHLRPGPSPSQARNSNTAKLNAAGLFDSDRNVQTVKSYTKGPTAAQLKKRAMEEPVFDDADDIDSQAGGADNDDDDGDSIPEDDGERSGHGNDGNTRRSYRRKQGGGGDGGDGGGHAVDNNGHWWPAWTNLVLTPRGTANLLAQAPAIRRILDRAIRLVEEEFAFIKGYPEADG</sequence>
<gene>
    <name evidence="2" type="ORF">EUX98_g8945</name>
</gene>
<accession>A0A4S4M0F9</accession>
<dbReference type="Proteomes" id="UP000308730">
    <property type="component" value="Unassembled WGS sequence"/>
</dbReference>
<feature type="region of interest" description="Disordered" evidence="1">
    <location>
        <begin position="1"/>
        <end position="90"/>
    </location>
</feature>
<feature type="compositionally biased region" description="Polar residues" evidence="1">
    <location>
        <begin position="269"/>
        <end position="279"/>
    </location>
</feature>
<feature type="region of interest" description="Disordered" evidence="1">
    <location>
        <begin position="158"/>
        <end position="378"/>
    </location>
</feature>
<evidence type="ECO:0000256" key="1">
    <source>
        <dbReference type="SAM" id="MobiDB-lite"/>
    </source>
</evidence>
<feature type="compositionally biased region" description="Acidic residues" evidence="1">
    <location>
        <begin position="331"/>
        <end position="345"/>
    </location>
</feature>
<evidence type="ECO:0000313" key="2">
    <source>
        <dbReference type="EMBL" id="THH18506.1"/>
    </source>
</evidence>
<dbReference type="AlphaFoldDB" id="A0A4S4M0F9"/>
<feature type="compositionally biased region" description="Acidic residues" evidence="1">
    <location>
        <begin position="315"/>
        <end position="324"/>
    </location>
</feature>